<dbReference type="Pfam" id="PF06949">
    <property type="entry name" value="DUF1292"/>
    <property type="match status" value="1"/>
</dbReference>
<comment type="caution">
    <text evidence="1">The sequence shown here is derived from an EMBL/GenBank/DDBJ whole genome shotgun (WGS) entry which is preliminary data.</text>
</comment>
<proteinExistence type="predicted"/>
<organism evidence="1 2">
    <name type="scientific">Lacrimispora algidixylanolytica</name>
    <dbReference type="NCBI Taxonomy" id="94868"/>
    <lineage>
        <taxon>Bacteria</taxon>
        <taxon>Bacillati</taxon>
        <taxon>Bacillota</taxon>
        <taxon>Clostridia</taxon>
        <taxon>Lachnospirales</taxon>
        <taxon>Lachnospiraceae</taxon>
        <taxon>Lacrimispora</taxon>
    </lineage>
</organism>
<dbReference type="InterPro" id="IPR009711">
    <property type="entry name" value="UPF0473"/>
</dbReference>
<reference evidence="1 2" key="1">
    <citation type="submission" date="2016-08" db="EMBL/GenBank/DDBJ databases">
        <title>A new outlook on sporulation: Clostridium algidixylanolyticum.</title>
        <authorList>
            <person name="Poppleton D.I."/>
            <person name="Gribaldo S."/>
        </authorList>
    </citation>
    <scope>NUCLEOTIDE SEQUENCE [LARGE SCALE GENOMIC DNA]</scope>
    <source>
        <strain evidence="1 2">SPL73</strain>
    </source>
</reference>
<accession>A0A419T3Z6</accession>
<name>A0A419T3Z6_9FIRM</name>
<dbReference type="EMBL" id="MCIA01000013">
    <property type="protein sequence ID" value="RKD32133.1"/>
    <property type="molecule type" value="Genomic_DNA"/>
</dbReference>
<dbReference type="Proteomes" id="UP000284277">
    <property type="component" value="Unassembled WGS sequence"/>
</dbReference>
<evidence type="ECO:0000313" key="2">
    <source>
        <dbReference type="Proteomes" id="UP000284277"/>
    </source>
</evidence>
<sequence length="93" mass="10794">MNNEEKKITLTTDEGDCVDFYVLEETRISDMNYLLVTDAADDDEEGECYILKDLSELEESEALYEFVEDDNEIDYLFKIFSELLDGADVNIEK</sequence>
<gene>
    <name evidence="1" type="ORF">BET01_17740</name>
</gene>
<keyword evidence="2" id="KW-1185">Reference proteome</keyword>
<evidence type="ECO:0000313" key="1">
    <source>
        <dbReference type="EMBL" id="RKD32133.1"/>
    </source>
</evidence>
<dbReference type="OrthoDB" id="1934714at2"/>
<protein>
    <recommendedName>
        <fullName evidence="3">DUF1292 domain-containing protein</fullName>
    </recommendedName>
</protein>
<dbReference type="RefSeq" id="WP_120196522.1">
    <property type="nucleotide sequence ID" value="NZ_MCIA01000013.1"/>
</dbReference>
<dbReference type="AlphaFoldDB" id="A0A419T3Z6"/>
<evidence type="ECO:0008006" key="3">
    <source>
        <dbReference type="Google" id="ProtNLM"/>
    </source>
</evidence>